<organism evidence="1 2">
    <name type="scientific">Nannocystis radixulma</name>
    <dbReference type="NCBI Taxonomy" id="2995305"/>
    <lineage>
        <taxon>Bacteria</taxon>
        <taxon>Pseudomonadati</taxon>
        <taxon>Myxococcota</taxon>
        <taxon>Polyangia</taxon>
        <taxon>Nannocystales</taxon>
        <taxon>Nannocystaceae</taxon>
        <taxon>Nannocystis</taxon>
    </lineage>
</organism>
<dbReference type="EMBL" id="JAQNDN010000002">
    <property type="protein sequence ID" value="MDC0667854.1"/>
    <property type="molecule type" value="Genomic_DNA"/>
</dbReference>
<comment type="caution">
    <text evidence="1">The sequence shown here is derived from an EMBL/GenBank/DDBJ whole genome shotgun (WGS) entry which is preliminary data.</text>
</comment>
<gene>
    <name evidence="1" type="ORF">POL58_08900</name>
</gene>
<protein>
    <recommendedName>
        <fullName evidence="3">Lipoprotein</fullName>
    </recommendedName>
</protein>
<accession>A0ABT5B169</accession>
<name>A0ABT5B169_9BACT</name>
<dbReference type="Proteomes" id="UP001217838">
    <property type="component" value="Unassembled WGS sequence"/>
</dbReference>
<evidence type="ECO:0000313" key="2">
    <source>
        <dbReference type="Proteomes" id="UP001217838"/>
    </source>
</evidence>
<proteinExistence type="predicted"/>
<evidence type="ECO:0008006" key="3">
    <source>
        <dbReference type="Google" id="ProtNLM"/>
    </source>
</evidence>
<dbReference type="PROSITE" id="PS51257">
    <property type="entry name" value="PROKAR_LIPOPROTEIN"/>
    <property type="match status" value="1"/>
</dbReference>
<sequence length="380" mass="41430">MSKRAVALLGLLATACPDPDDADLPCPLRPADNCDVRDAECQEHVRGVIACVREAEHPLPTIQVMTPSEYIREVSKPPTLTPAEQRQEDQEARAAELLGLLPPGYGPPAEPEAVPPYIRFDFASRAIIIGVDRSDPELELYALLYAMALAHRDMESDLSALRAQAGSFDRRRALITAYAGESTLFAALAWSRMRDRDTVAARLSYESWIGDVQDLFADPAEPYTAATSQFIYAYGAEYMRHAYLAGGPEAVSVAFDESSGSTAYALGRWDGEIDAAFANIDSPVPDPPPGFRYIDEDSIGPVMYHMYRIRQGGQTSSAEQEQQLAREWVGDRCLVAGTEGDDRVAVVWQLAGPGGRIDRTIVRATDAATLAAFEALFPAT</sequence>
<reference evidence="1 2" key="1">
    <citation type="submission" date="2022-11" db="EMBL/GenBank/DDBJ databases">
        <title>Minimal conservation of predation-associated metabolite biosynthetic gene clusters underscores biosynthetic potential of Myxococcota including descriptions for ten novel species: Archangium lansinium sp. nov., Myxococcus landrumus sp. nov., Nannocystis bai.</title>
        <authorList>
            <person name="Ahearne A."/>
            <person name="Stevens C."/>
            <person name="Dowd S."/>
        </authorList>
    </citation>
    <scope>NUCLEOTIDE SEQUENCE [LARGE SCALE GENOMIC DNA]</scope>
    <source>
        <strain evidence="1 2">NCELM</strain>
    </source>
</reference>
<keyword evidence="2" id="KW-1185">Reference proteome</keyword>
<dbReference type="RefSeq" id="WP_271996330.1">
    <property type="nucleotide sequence ID" value="NZ_JAQNDN010000002.1"/>
</dbReference>
<evidence type="ECO:0000313" key="1">
    <source>
        <dbReference type="EMBL" id="MDC0667854.1"/>
    </source>
</evidence>